<dbReference type="EMBL" id="JABBFX010000001">
    <property type="protein sequence ID" value="NML44373.1"/>
    <property type="molecule type" value="Genomic_DNA"/>
</dbReference>
<keyword evidence="3" id="KW-1185">Reference proteome</keyword>
<dbReference type="Pfam" id="PF00753">
    <property type="entry name" value="Lactamase_B"/>
    <property type="match status" value="1"/>
</dbReference>
<reference evidence="2 3" key="1">
    <citation type="submission" date="2020-04" db="EMBL/GenBank/DDBJ databases">
        <title>Ramlibacter sp. G-1-2-2 isolated from soil.</title>
        <authorList>
            <person name="Dahal R.H."/>
        </authorList>
    </citation>
    <scope>NUCLEOTIDE SEQUENCE [LARGE SCALE GENOMIC DNA]</scope>
    <source>
        <strain evidence="2 3">G-1-2-2</strain>
    </source>
</reference>
<protein>
    <submittedName>
        <fullName evidence="2">MBL fold metallo-hydrolase</fullName>
    </submittedName>
</protein>
<dbReference type="Pfam" id="PF21221">
    <property type="entry name" value="B_lactamase-like_C"/>
    <property type="match status" value="1"/>
</dbReference>
<dbReference type="Proteomes" id="UP000541185">
    <property type="component" value="Unassembled WGS sequence"/>
</dbReference>
<dbReference type="RefSeq" id="WP_169418505.1">
    <property type="nucleotide sequence ID" value="NZ_JABBFX010000001.1"/>
</dbReference>
<evidence type="ECO:0000313" key="3">
    <source>
        <dbReference type="Proteomes" id="UP000541185"/>
    </source>
</evidence>
<keyword evidence="2" id="KW-0378">Hydrolase</keyword>
<dbReference type="AlphaFoldDB" id="A0A848H747"/>
<evidence type="ECO:0000313" key="2">
    <source>
        <dbReference type="EMBL" id="NML44373.1"/>
    </source>
</evidence>
<sequence>MLHASLSYPLAAPEKGHLVTVAPGVHWIRLPMPFRLDHINVWALEDGDGWTLVDTGVRTEETVVAWEALMAKPPLDRPLKRIIVTHMHPDHIGMAGWLARKFGVRLWMSRLEYLACRVLVGDTGREAPSDAIRFLQEAGWSAAAVDGYRARFGNFGKSIHALPDSYHRIRDHDRFRIGEHEWEVVAGSGHSPEHSCLYCPELKVLISGDQVLPKISSNVSVHAIEPDANPMGDWYASFDTIKSRVPDDVLVLPAHNDVFHGLHFRIEQLREGQDAALARLRELLREPKRVVDVFPALFRTVIKESDVAVLGMATGEAIACLNYLMERGEVKKRVDAGIAWYSLA</sequence>
<dbReference type="InterPro" id="IPR048933">
    <property type="entry name" value="B_lactamase-like_C"/>
</dbReference>
<dbReference type="InterPro" id="IPR001279">
    <property type="entry name" value="Metallo-B-lactamas"/>
</dbReference>
<dbReference type="GO" id="GO:0016787">
    <property type="term" value="F:hydrolase activity"/>
    <property type="evidence" value="ECO:0007669"/>
    <property type="project" value="UniProtKB-KW"/>
</dbReference>
<evidence type="ECO:0000259" key="1">
    <source>
        <dbReference type="SMART" id="SM00849"/>
    </source>
</evidence>
<dbReference type="PANTHER" id="PTHR23131:SF4">
    <property type="entry name" value="METALLO-BETA-LACTAMASE SUPERFAMILY POTEIN"/>
    <property type="match status" value="1"/>
</dbReference>
<organism evidence="2 3">
    <name type="scientific">Ramlibacter agri</name>
    <dbReference type="NCBI Taxonomy" id="2728837"/>
    <lineage>
        <taxon>Bacteria</taxon>
        <taxon>Pseudomonadati</taxon>
        <taxon>Pseudomonadota</taxon>
        <taxon>Betaproteobacteria</taxon>
        <taxon>Burkholderiales</taxon>
        <taxon>Comamonadaceae</taxon>
        <taxon>Ramlibacter</taxon>
    </lineage>
</organism>
<proteinExistence type="predicted"/>
<feature type="domain" description="Metallo-beta-lactamase" evidence="1">
    <location>
        <begin position="38"/>
        <end position="255"/>
    </location>
</feature>
<name>A0A848H747_9BURK</name>
<gene>
    <name evidence="2" type="ORF">HHL11_11465</name>
</gene>
<dbReference type="SUPFAM" id="SSF56281">
    <property type="entry name" value="Metallo-hydrolase/oxidoreductase"/>
    <property type="match status" value="1"/>
</dbReference>
<comment type="caution">
    <text evidence="2">The sequence shown here is derived from an EMBL/GenBank/DDBJ whole genome shotgun (WGS) entry which is preliminary data.</text>
</comment>
<dbReference type="InterPro" id="IPR050662">
    <property type="entry name" value="Sec-metab_biosynth-thioest"/>
</dbReference>
<dbReference type="Gene3D" id="1.10.10.10">
    <property type="entry name" value="Winged helix-like DNA-binding domain superfamily/Winged helix DNA-binding domain"/>
    <property type="match status" value="1"/>
</dbReference>
<dbReference type="InterPro" id="IPR036866">
    <property type="entry name" value="RibonucZ/Hydroxyglut_hydro"/>
</dbReference>
<accession>A0A848H747</accession>
<dbReference type="PANTHER" id="PTHR23131">
    <property type="entry name" value="ENDORIBONUCLEASE LACTB2"/>
    <property type="match status" value="1"/>
</dbReference>
<dbReference type="InterPro" id="IPR036388">
    <property type="entry name" value="WH-like_DNA-bd_sf"/>
</dbReference>
<dbReference type="Gene3D" id="3.60.15.10">
    <property type="entry name" value="Ribonuclease Z/Hydroxyacylglutathione hydrolase-like"/>
    <property type="match status" value="1"/>
</dbReference>
<dbReference type="SMART" id="SM00849">
    <property type="entry name" value="Lactamase_B"/>
    <property type="match status" value="1"/>
</dbReference>